<gene>
    <name evidence="11" type="ORF">C2E20_2319</name>
</gene>
<dbReference type="SMART" id="SM00220">
    <property type="entry name" value="S_TKc"/>
    <property type="match status" value="1"/>
</dbReference>
<keyword evidence="2" id="KW-0433">Leucine-rich repeat</keyword>
<keyword evidence="6" id="KW-0418">Kinase</keyword>
<protein>
    <submittedName>
        <fullName evidence="11">LRR receptor-like serine threonine-kinase</fullName>
    </submittedName>
</protein>
<organism evidence="11 12">
    <name type="scientific">Micractinium conductrix</name>
    <dbReference type="NCBI Taxonomy" id="554055"/>
    <lineage>
        <taxon>Eukaryota</taxon>
        <taxon>Viridiplantae</taxon>
        <taxon>Chlorophyta</taxon>
        <taxon>core chlorophytes</taxon>
        <taxon>Trebouxiophyceae</taxon>
        <taxon>Chlorellales</taxon>
        <taxon>Chlorellaceae</taxon>
        <taxon>Chlorella clade</taxon>
        <taxon>Micractinium</taxon>
    </lineage>
</organism>
<keyword evidence="5 8" id="KW-0547">Nucleotide-binding</keyword>
<evidence type="ECO:0000259" key="10">
    <source>
        <dbReference type="PROSITE" id="PS50011"/>
    </source>
</evidence>
<keyword evidence="12" id="KW-1185">Reference proteome</keyword>
<dbReference type="PANTHER" id="PTHR48056">
    <property type="entry name" value="LRR RECEPTOR-LIKE SERINE/THREONINE-PROTEIN KINASE-RELATED"/>
    <property type="match status" value="1"/>
</dbReference>
<dbReference type="InterPro" id="IPR000719">
    <property type="entry name" value="Prot_kinase_dom"/>
</dbReference>
<dbReference type="GO" id="GO:0005524">
    <property type="term" value="F:ATP binding"/>
    <property type="evidence" value="ECO:0007669"/>
    <property type="project" value="UniProtKB-UniRule"/>
</dbReference>
<dbReference type="OrthoDB" id="512375at2759"/>
<evidence type="ECO:0000256" key="9">
    <source>
        <dbReference type="SAM" id="SignalP"/>
    </source>
</evidence>
<feature type="domain" description="Protein kinase" evidence="10">
    <location>
        <begin position="496"/>
        <end position="743"/>
    </location>
</feature>
<name>A0A2P6VL08_9CHLO</name>
<dbReference type="Proteomes" id="UP000239649">
    <property type="component" value="Unassembled WGS sequence"/>
</dbReference>
<sequence length="743" mass="79827">MKVGGRRCRNRSTAALALLAAWLLLPVAAPAPAPVPATNAALDEVAVMSGLRSVLQRSFPDLMARSAGWQPGNASHHCDWEFVLCDERPHGGRVVKLYLVQPCPGISNRYPDCNWEVAEAPGLEDASSTAGYVQLALAELSRLRWLQELQIMWPGEPLGVVLPAKWLQPGVWPALIRLALVLPTRLSALPLPDIPPGVWPALKYLSLHLWYLHSTLPRSWGTVPHVLPALRYLSLQLKVQGGLPPEWARGFRHMRSLQIVDTESGPAKAGRAGSGVAGAAITLPPEWAAGFKQLESVSIAGMGLTGPIPPAWLQPGSFPALVELNLEGNALTGTLPPLLFERLPCLTHIKLSHNRFTGTLPDEWAGSWAASLALSDNKLSGAAFRPSWIERGMPSLEYLHLSNNTELTGTLPAELPWPVLSSMALDGTDITGRIPTGWCTSAAAQTLASLSLAGTQADPTQSRDAAIAAAHGWQWGLPTESLRVPASSLEFLVDRHDALVELGVGTFAVVFLATLDPGRQHVAVKVFELEPGIGAEMVWQEVAIHRPCQHPRIVPLLGVTIEGPLLMLAMQLMHGGSLKQALQGPSGRQQLRWAERGRQVALDVAEALDYLHTQLGILHSDLKPANVLLSADWRASISDLGLAQVVGGGARVPVGYNEAYAAPEQLVGVRCTLAADIYSFGMLLVALLTQQSVIQRGGWRLPCAPQECPQEVVGLIEECLATEPQQRPTAAAVLARLRSCAGE</sequence>
<evidence type="ECO:0000256" key="8">
    <source>
        <dbReference type="PROSITE-ProRule" id="PRU10141"/>
    </source>
</evidence>
<dbReference type="InterPro" id="IPR001611">
    <property type="entry name" value="Leu-rich_rpt"/>
</dbReference>
<feature type="binding site" evidence="8">
    <location>
        <position position="525"/>
    </location>
    <ligand>
        <name>ATP</name>
        <dbReference type="ChEBI" id="CHEBI:30616"/>
    </ligand>
</feature>
<reference evidence="11 12" key="1">
    <citation type="journal article" date="2018" name="Plant J.">
        <title>Genome sequences of Chlorella sorokiniana UTEX 1602 and Micractinium conductrix SAG 241.80: implications to maltose excretion by a green alga.</title>
        <authorList>
            <person name="Arriola M.B."/>
            <person name="Velmurugan N."/>
            <person name="Zhang Y."/>
            <person name="Plunkett M.H."/>
            <person name="Hondzo H."/>
            <person name="Barney B.M."/>
        </authorList>
    </citation>
    <scope>NUCLEOTIDE SEQUENCE [LARGE SCALE GENOMIC DNA]</scope>
    <source>
        <strain evidence="11 12">SAG 241.80</strain>
    </source>
</reference>
<evidence type="ECO:0000256" key="6">
    <source>
        <dbReference type="ARBA" id="ARBA00022777"/>
    </source>
</evidence>
<dbReference type="SUPFAM" id="SSF52058">
    <property type="entry name" value="L domain-like"/>
    <property type="match status" value="1"/>
</dbReference>
<feature type="signal peptide" evidence="9">
    <location>
        <begin position="1"/>
        <end position="30"/>
    </location>
</feature>
<proteinExistence type="predicted"/>
<dbReference type="InterPro" id="IPR032675">
    <property type="entry name" value="LRR_dom_sf"/>
</dbReference>
<dbReference type="Gene3D" id="1.10.510.10">
    <property type="entry name" value="Transferase(Phosphotransferase) domain 1"/>
    <property type="match status" value="1"/>
</dbReference>
<accession>A0A2P6VL08</accession>
<evidence type="ECO:0000256" key="7">
    <source>
        <dbReference type="ARBA" id="ARBA00022840"/>
    </source>
</evidence>
<evidence type="ECO:0000313" key="11">
    <source>
        <dbReference type="EMBL" id="PSC74773.1"/>
    </source>
</evidence>
<evidence type="ECO:0000256" key="5">
    <source>
        <dbReference type="ARBA" id="ARBA00022741"/>
    </source>
</evidence>
<dbReference type="PROSITE" id="PS00107">
    <property type="entry name" value="PROTEIN_KINASE_ATP"/>
    <property type="match status" value="1"/>
</dbReference>
<keyword evidence="7 8" id="KW-0067">ATP-binding</keyword>
<keyword evidence="9" id="KW-0732">Signal</keyword>
<evidence type="ECO:0000256" key="2">
    <source>
        <dbReference type="ARBA" id="ARBA00022614"/>
    </source>
</evidence>
<dbReference type="InterPro" id="IPR008271">
    <property type="entry name" value="Ser/Thr_kinase_AS"/>
</dbReference>
<dbReference type="Gene3D" id="3.80.10.10">
    <property type="entry name" value="Ribonuclease Inhibitor"/>
    <property type="match status" value="2"/>
</dbReference>
<dbReference type="AlphaFoldDB" id="A0A2P6VL08"/>
<dbReference type="Pfam" id="PF00560">
    <property type="entry name" value="LRR_1"/>
    <property type="match status" value="2"/>
</dbReference>
<dbReference type="PROSITE" id="PS50011">
    <property type="entry name" value="PROTEIN_KINASE_DOM"/>
    <property type="match status" value="1"/>
</dbReference>
<feature type="chain" id="PRO_5015170469" evidence="9">
    <location>
        <begin position="31"/>
        <end position="743"/>
    </location>
</feature>
<evidence type="ECO:0000313" key="12">
    <source>
        <dbReference type="Proteomes" id="UP000239649"/>
    </source>
</evidence>
<comment type="caution">
    <text evidence="11">The sequence shown here is derived from an EMBL/GenBank/DDBJ whole genome shotgun (WGS) entry which is preliminary data.</text>
</comment>
<dbReference type="InterPro" id="IPR011009">
    <property type="entry name" value="Kinase-like_dom_sf"/>
</dbReference>
<comment type="subcellular location">
    <subcellularLocation>
        <location evidence="1">Cytoplasm</location>
        <location evidence="1">Cytoskeleton</location>
        <location evidence="1">Cilium axoneme</location>
    </subcellularLocation>
</comment>
<dbReference type="EMBL" id="LHPF02000004">
    <property type="protein sequence ID" value="PSC74773.1"/>
    <property type="molecule type" value="Genomic_DNA"/>
</dbReference>
<dbReference type="STRING" id="554055.A0A2P6VL08"/>
<keyword evidence="4" id="KW-0677">Repeat</keyword>
<dbReference type="Pfam" id="PF00069">
    <property type="entry name" value="Pkinase"/>
    <property type="match status" value="1"/>
</dbReference>
<evidence type="ECO:0000256" key="3">
    <source>
        <dbReference type="ARBA" id="ARBA00022679"/>
    </source>
</evidence>
<evidence type="ECO:0000256" key="1">
    <source>
        <dbReference type="ARBA" id="ARBA00004430"/>
    </source>
</evidence>
<dbReference type="SUPFAM" id="SSF56112">
    <property type="entry name" value="Protein kinase-like (PK-like)"/>
    <property type="match status" value="1"/>
</dbReference>
<dbReference type="InterPro" id="IPR050647">
    <property type="entry name" value="Plant_LRR-RLKs"/>
</dbReference>
<keyword evidence="3" id="KW-0808">Transferase</keyword>
<dbReference type="GO" id="GO:0004672">
    <property type="term" value="F:protein kinase activity"/>
    <property type="evidence" value="ECO:0007669"/>
    <property type="project" value="InterPro"/>
</dbReference>
<dbReference type="PROSITE" id="PS00108">
    <property type="entry name" value="PROTEIN_KINASE_ST"/>
    <property type="match status" value="1"/>
</dbReference>
<dbReference type="InterPro" id="IPR017441">
    <property type="entry name" value="Protein_kinase_ATP_BS"/>
</dbReference>
<evidence type="ECO:0000256" key="4">
    <source>
        <dbReference type="ARBA" id="ARBA00022737"/>
    </source>
</evidence>
<dbReference type="GO" id="GO:0005930">
    <property type="term" value="C:axoneme"/>
    <property type="evidence" value="ECO:0007669"/>
    <property type="project" value="UniProtKB-SubCell"/>
</dbReference>